<dbReference type="OrthoDB" id="3934656at2759"/>
<dbReference type="Gene3D" id="1.10.630.10">
    <property type="entry name" value="Cytochrome P450"/>
    <property type="match status" value="1"/>
</dbReference>
<dbReference type="InterPro" id="IPR001128">
    <property type="entry name" value="Cyt_P450"/>
</dbReference>
<dbReference type="GO" id="GO:0004497">
    <property type="term" value="F:monooxygenase activity"/>
    <property type="evidence" value="ECO:0007669"/>
    <property type="project" value="UniProtKB-KW"/>
</dbReference>
<keyword evidence="7" id="KW-0503">Monooxygenase</keyword>
<keyword evidence="6 8" id="KW-0408">Iron</keyword>
<dbReference type="AlphaFoldDB" id="A0A067TIT2"/>
<dbReference type="STRING" id="685588.A0A067TIT2"/>
<protein>
    <recommendedName>
        <fullName evidence="11">Cytochrome P450</fullName>
    </recommendedName>
</protein>
<evidence type="ECO:0000256" key="6">
    <source>
        <dbReference type="ARBA" id="ARBA00023004"/>
    </source>
</evidence>
<sequence length="103" mass="12006">AMTHDERVYSEPLKFKPERFFDKDGKLNNDDKILAYGFGRRVCAGKYVASSTMWLMMASVLASFDIVKSKDEHGNDIEIDHSYEDFGLLKWVPFFVQDKFRLT</sequence>
<evidence type="ECO:0000256" key="7">
    <source>
        <dbReference type="ARBA" id="ARBA00023033"/>
    </source>
</evidence>
<evidence type="ECO:0000313" key="10">
    <source>
        <dbReference type="Proteomes" id="UP000027222"/>
    </source>
</evidence>
<dbReference type="GO" id="GO:0020037">
    <property type="term" value="F:heme binding"/>
    <property type="evidence" value="ECO:0007669"/>
    <property type="project" value="InterPro"/>
</dbReference>
<dbReference type="HOGENOM" id="CLU_001570_20_2_1"/>
<dbReference type="PANTHER" id="PTHR46300">
    <property type="entry name" value="P450, PUTATIVE (EUROFUNG)-RELATED-RELATED"/>
    <property type="match status" value="1"/>
</dbReference>
<dbReference type="Pfam" id="PF00067">
    <property type="entry name" value="p450"/>
    <property type="match status" value="1"/>
</dbReference>
<dbReference type="SUPFAM" id="SSF48264">
    <property type="entry name" value="Cytochrome P450"/>
    <property type="match status" value="1"/>
</dbReference>
<keyword evidence="5" id="KW-0560">Oxidoreductase</keyword>
<comment type="similarity">
    <text evidence="2">Belongs to the cytochrome P450 family.</text>
</comment>
<reference evidence="10" key="1">
    <citation type="journal article" date="2014" name="Proc. Natl. Acad. Sci. U.S.A.">
        <title>Extensive sampling of basidiomycete genomes demonstrates inadequacy of the white-rot/brown-rot paradigm for wood decay fungi.</title>
        <authorList>
            <person name="Riley R."/>
            <person name="Salamov A.A."/>
            <person name="Brown D.W."/>
            <person name="Nagy L.G."/>
            <person name="Floudas D."/>
            <person name="Held B.W."/>
            <person name="Levasseur A."/>
            <person name="Lombard V."/>
            <person name="Morin E."/>
            <person name="Otillar R."/>
            <person name="Lindquist E.A."/>
            <person name="Sun H."/>
            <person name="LaButti K.M."/>
            <person name="Schmutz J."/>
            <person name="Jabbour D."/>
            <person name="Luo H."/>
            <person name="Baker S.E."/>
            <person name="Pisabarro A.G."/>
            <person name="Walton J.D."/>
            <person name="Blanchette R.A."/>
            <person name="Henrissat B."/>
            <person name="Martin F."/>
            <person name="Cullen D."/>
            <person name="Hibbett D.S."/>
            <person name="Grigoriev I.V."/>
        </authorList>
    </citation>
    <scope>NUCLEOTIDE SEQUENCE [LARGE SCALE GENOMIC DNA]</scope>
    <source>
        <strain evidence="10">CBS 339.88</strain>
    </source>
</reference>
<dbReference type="GO" id="GO:0016705">
    <property type="term" value="F:oxidoreductase activity, acting on paired donors, with incorporation or reduction of molecular oxygen"/>
    <property type="evidence" value="ECO:0007669"/>
    <property type="project" value="InterPro"/>
</dbReference>
<keyword evidence="3 8" id="KW-0349">Heme</keyword>
<organism evidence="9 10">
    <name type="scientific">Galerina marginata (strain CBS 339.88)</name>
    <dbReference type="NCBI Taxonomy" id="685588"/>
    <lineage>
        <taxon>Eukaryota</taxon>
        <taxon>Fungi</taxon>
        <taxon>Dikarya</taxon>
        <taxon>Basidiomycota</taxon>
        <taxon>Agaricomycotina</taxon>
        <taxon>Agaricomycetes</taxon>
        <taxon>Agaricomycetidae</taxon>
        <taxon>Agaricales</taxon>
        <taxon>Agaricineae</taxon>
        <taxon>Strophariaceae</taxon>
        <taxon>Galerina</taxon>
    </lineage>
</organism>
<evidence type="ECO:0000256" key="4">
    <source>
        <dbReference type="ARBA" id="ARBA00022723"/>
    </source>
</evidence>
<dbReference type="PRINTS" id="PR00465">
    <property type="entry name" value="EP450IV"/>
</dbReference>
<feature type="binding site" description="axial binding residue" evidence="8">
    <location>
        <position position="43"/>
    </location>
    <ligand>
        <name>heme</name>
        <dbReference type="ChEBI" id="CHEBI:30413"/>
    </ligand>
    <ligandPart>
        <name>Fe</name>
        <dbReference type="ChEBI" id="CHEBI:18248"/>
    </ligandPart>
</feature>
<dbReference type="EMBL" id="KL142370">
    <property type="protein sequence ID" value="KDR82257.1"/>
    <property type="molecule type" value="Genomic_DNA"/>
</dbReference>
<evidence type="ECO:0000256" key="3">
    <source>
        <dbReference type="ARBA" id="ARBA00022617"/>
    </source>
</evidence>
<accession>A0A067TIT2</accession>
<gene>
    <name evidence="9" type="ORF">GALMADRAFT_60262</name>
</gene>
<dbReference type="InterPro" id="IPR050364">
    <property type="entry name" value="Cytochrome_P450_fung"/>
</dbReference>
<evidence type="ECO:0000256" key="5">
    <source>
        <dbReference type="ARBA" id="ARBA00023002"/>
    </source>
</evidence>
<dbReference type="GO" id="GO:0005506">
    <property type="term" value="F:iron ion binding"/>
    <property type="evidence" value="ECO:0007669"/>
    <property type="project" value="InterPro"/>
</dbReference>
<evidence type="ECO:0000256" key="8">
    <source>
        <dbReference type="PIRSR" id="PIRSR602403-1"/>
    </source>
</evidence>
<keyword evidence="10" id="KW-1185">Reference proteome</keyword>
<evidence type="ECO:0000256" key="1">
    <source>
        <dbReference type="ARBA" id="ARBA00001971"/>
    </source>
</evidence>
<dbReference type="InterPro" id="IPR002403">
    <property type="entry name" value="Cyt_P450_E_grp-IV"/>
</dbReference>
<evidence type="ECO:0000313" key="9">
    <source>
        <dbReference type="EMBL" id="KDR82257.1"/>
    </source>
</evidence>
<evidence type="ECO:0008006" key="11">
    <source>
        <dbReference type="Google" id="ProtNLM"/>
    </source>
</evidence>
<dbReference type="Proteomes" id="UP000027222">
    <property type="component" value="Unassembled WGS sequence"/>
</dbReference>
<proteinExistence type="inferred from homology"/>
<dbReference type="InterPro" id="IPR036396">
    <property type="entry name" value="Cyt_P450_sf"/>
</dbReference>
<evidence type="ECO:0000256" key="2">
    <source>
        <dbReference type="ARBA" id="ARBA00010617"/>
    </source>
</evidence>
<name>A0A067TIT2_GALM3</name>
<feature type="non-terminal residue" evidence="9">
    <location>
        <position position="1"/>
    </location>
</feature>
<comment type="cofactor">
    <cofactor evidence="1 8">
        <name>heme</name>
        <dbReference type="ChEBI" id="CHEBI:30413"/>
    </cofactor>
</comment>
<keyword evidence="4 8" id="KW-0479">Metal-binding</keyword>